<evidence type="ECO:0000256" key="7">
    <source>
        <dbReference type="ARBA" id="ARBA00022679"/>
    </source>
</evidence>
<dbReference type="Pfam" id="PF02277">
    <property type="entry name" value="DBI_PRT"/>
    <property type="match status" value="1"/>
</dbReference>
<evidence type="ECO:0000256" key="10">
    <source>
        <dbReference type="HAMAP-Rule" id="MF_00230"/>
    </source>
</evidence>
<dbReference type="PANTHER" id="PTHR43463:SF1">
    <property type="entry name" value="NICOTINATE-NUCLEOTIDE--DIMETHYLBENZIMIDAZOLE PHOSPHORIBOSYLTRANSFERASE"/>
    <property type="match status" value="1"/>
</dbReference>
<dbReference type="GO" id="GO:0008939">
    <property type="term" value="F:nicotinate-nucleotide-dimethylbenzimidazole phosphoribosyltransferase activity"/>
    <property type="evidence" value="ECO:0007669"/>
    <property type="project" value="UniProtKB-EC"/>
</dbReference>
<keyword evidence="12" id="KW-1185">Reference proteome</keyword>
<dbReference type="EC" id="2.4.2.21" evidence="3 10"/>
<evidence type="ECO:0000256" key="9">
    <source>
        <dbReference type="ARBA" id="ARBA00047340"/>
    </source>
</evidence>
<dbReference type="SUPFAM" id="SSF52733">
    <property type="entry name" value="Nicotinate mononucleotide:5,6-dimethylbenzimidazole phosphoribosyltransferase (CobT)"/>
    <property type="match status" value="1"/>
</dbReference>
<keyword evidence="5 10" id="KW-0169">Cobalamin biosynthesis</keyword>
<dbReference type="CDD" id="cd02439">
    <property type="entry name" value="DMB-PRT_CobT"/>
    <property type="match status" value="1"/>
</dbReference>
<evidence type="ECO:0000256" key="4">
    <source>
        <dbReference type="ARBA" id="ARBA00015486"/>
    </source>
</evidence>
<dbReference type="HAMAP" id="MF_00230">
    <property type="entry name" value="CobT"/>
    <property type="match status" value="1"/>
</dbReference>
<dbReference type="RefSeq" id="WP_271431477.1">
    <property type="nucleotide sequence ID" value="NZ_JAQIOY010000002.1"/>
</dbReference>
<dbReference type="PANTHER" id="PTHR43463">
    <property type="entry name" value="NICOTINATE-NUCLEOTIDE--DIMETHYLBENZIMIDAZOLE PHOSPHORIBOSYLTRANSFERASE"/>
    <property type="match status" value="1"/>
</dbReference>
<accession>A0ABT4XQD5</accession>
<sequence length="336" mass="34805">MSDFEDALKRKIDSKTKPVGSLGRIEALAMRTARLQRKLDPEMERACLVIFAGDHGIADEGVSAYPAEVTRQMVLNFAGGGAAANVFARAGDLDLHVVNAGVRGGSFDLPQITEQSLGSGTVSFLKAPAMSAPQVVDALERGISIGSAGDYHAMAFGEMGIGNTASASMLVHRLTKAPLKDVVGRGTGLNSAGLLNKVEILEKASARVSGTLSPTAALSEFGGFEIAMMAGAMIGAAQAKRMVLVDGFIASTAAMIAGQIEPSCRDAMIFCTLSTEPGHRLVLDAVGAKPLLDLGLRLGEGTGAALAWPLLRSAVRMLNEMASFEEAGVSGKSDLS</sequence>
<feature type="active site" description="Proton acceptor" evidence="10">
    <location>
        <position position="300"/>
    </location>
</feature>
<dbReference type="NCBIfam" id="NF000996">
    <property type="entry name" value="PRK00105.1"/>
    <property type="match status" value="1"/>
</dbReference>
<evidence type="ECO:0000313" key="11">
    <source>
        <dbReference type="EMBL" id="MDA7424112.1"/>
    </source>
</evidence>
<gene>
    <name evidence="10 11" type="primary">cobT</name>
    <name evidence="11" type="ORF">PFY00_05195</name>
</gene>
<evidence type="ECO:0000256" key="2">
    <source>
        <dbReference type="ARBA" id="ARBA00007110"/>
    </source>
</evidence>
<evidence type="ECO:0000256" key="3">
    <source>
        <dbReference type="ARBA" id="ARBA00011991"/>
    </source>
</evidence>
<comment type="similarity">
    <text evidence="2 10">Belongs to the CobT family.</text>
</comment>
<dbReference type="NCBIfam" id="TIGR03160">
    <property type="entry name" value="cobT_DBIPRT"/>
    <property type="match status" value="1"/>
</dbReference>
<evidence type="ECO:0000313" key="12">
    <source>
        <dbReference type="Proteomes" id="UP001210720"/>
    </source>
</evidence>
<comment type="function">
    <text evidence="10">Catalyzes the synthesis of alpha-ribazole-5'-phosphate from nicotinate mononucleotide (NAMN) and 5,6-dimethylbenzimidazole (DMB).</text>
</comment>
<evidence type="ECO:0000256" key="6">
    <source>
        <dbReference type="ARBA" id="ARBA00022676"/>
    </source>
</evidence>
<protein>
    <recommendedName>
        <fullName evidence="4 10">Nicotinate-nucleotide--dimethylbenzimidazole phosphoribosyltransferase</fullName>
        <shortName evidence="10">NN:DBI PRT</shortName>
        <ecNumber evidence="3 10">2.4.2.21</ecNumber>
    </recommendedName>
    <alternativeName>
        <fullName evidence="8 10">N(1)-alpha-phosphoribosyltransferase</fullName>
    </alternativeName>
</protein>
<comment type="caution">
    <text evidence="11">The sequence shown here is derived from an EMBL/GenBank/DDBJ whole genome shotgun (WGS) entry which is preliminary data.</text>
</comment>
<evidence type="ECO:0000256" key="1">
    <source>
        <dbReference type="ARBA" id="ARBA00005049"/>
    </source>
</evidence>
<keyword evidence="6 10" id="KW-0328">Glycosyltransferase</keyword>
<dbReference type="EMBL" id="JAQIOY010000002">
    <property type="protein sequence ID" value="MDA7424112.1"/>
    <property type="molecule type" value="Genomic_DNA"/>
</dbReference>
<dbReference type="InterPro" id="IPR003200">
    <property type="entry name" value="Nict_dMeBzImd_PRibTrfase"/>
</dbReference>
<dbReference type="Gene3D" id="3.40.50.10210">
    <property type="match status" value="1"/>
</dbReference>
<evidence type="ECO:0000256" key="5">
    <source>
        <dbReference type="ARBA" id="ARBA00022573"/>
    </source>
</evidence>
<proteinExistence type="inferred from homology"/>
<comment type="catalytic activity">
    <reaction evidence="9 10">
        <text>5,6-dimethylbenzimidazole + nicotinate beta-D-ribonucleotide = alpha-ribazole 5'-phosphate + nicotinate + H(+)</text>
        <dbReference type="Rhea" id="RHEA:11196"/>
        <dbReference type="ChEBI" id="CHEBI:15378"/>
        <dbReference type="ChEBI" id="CHEBI:15890"/>
        <dbReference type="ChEBI" id="CHEBI:32544"/>
        <dbReference type="ChEBI" id="CHEBI:57502"/>
        <dbReference type="ChEBI" id="CHEBI:57918"/>
        <dbReference type="EC" id="2.4.2.21"/>
    </reaction>
</comment>
<comment type="pathway">
    <text evidence="1 10">Nucleoside biosynthesis; alpha-ribazole biosynthesis; alpha-ribazole from 5,6-dimethylbenzimidazole: step 1/2.</text>
</comment>
<dbReference type="InterPro" id="IPR017846">
    <property type="entry name" value="Nict_dMeBzImd_PRibTrfase_bact"/>
</dbReference>
<keyword evidence="7 10" id="KW-0808">Transferase</keyword>
<reference evidence="11 12" key="1">
    <citation type="submission" date="2023-01" db="EMBL/GenBank/DDBJ databases">
        <title>Thalassococcus onchidii sp. nov., isolated from a marine invertebrate from the South China Sea.</title>
        <authorList>
            <person name="Xu S."/>
            <person name="Liu Z."/>
            <person name="Xu Y."/>
        </authorList>
    </citation>
    <scope>NUCLEOTIDE SEQUENCE [LARGE SCALE GENOMIC DNA]</scope>
    <source>
        <strain evidence="11 12">KCTC 32084</strain>
    </source>
</reference>
<evidence type="ECO:0000256" key="8">
    <source>
        <dbReference type="ARBA" id="ARBA00030686"/>
    </source>
</evidence>
<dbReference type="InterPro" id="IPR036087">
    <property type="entry name" value="Nict_dMeBzImd_PRibTrfase_sf"/>
</dbReference>
<name>A0ABT4XQD5_9RHOB</name>
<dbReference type="InterPro" id="IPR023195">
    <property type="entry name" value="Nict_dMeBzImd_PRibTrfase_N"/>
</dbReference>
<organism evidence="11 12">
    <name type="scientific">Thalassococcus lentus</name>
    <dbReference type="NCBI Taxonomy" id="1210524"/>
    <lineage>
        <taxon>Bacteria</taxon>
        <taxon>Pseudomonadati</taxon>
        <taxon>Pseudomonadota</taxon>
        <taxon>Alphaproteobacteria</taxon>
        <taxon>Rhodobacterales</taxon>
        <taxon>Roseobacteraceae</taxon>
        <taxon>Thalassococcus</taxon>
    </lineage>
</organism>
<dbReference type="Gene3D" id="1.10.1610.10">
    <property type="match status" value="1"/>
</dbReference>
<dbReference type="Proteomes" id="UP001210720">
    <property type="component" value="Unassembled WGS sequence"/>
</dbReference>